<sequence length="74" mass="7860">MAYRCSFVGTSRCAICGPGLQLNCVGPTPTYIVPPPKQTWPVCSGRGLLAANFYPDWVGDLPVLCRTCNGKGAI</sequence>
<dbReference type="AlphaFoldDB" id="A0A0F8XLM1"/>
<reference evidence="1" key="1">
    <citation type="journal article" date="2015" name="Nature">
        <title>Complex archaea that bridge the gap between prokaryotes and eukaryotes.</title>
        <authorList>
            <person name="Spang A."/>
            <person name="Saw J.H."/>
            <person name="Jorgensen S.L."/>
            <person name="Zaremba-Niedzwiedzka K."/>
            <person name="Martijn J."/>
            <person name="Lind A.E."/>
            <person name="van Eijk R."/>
            <person name="Schleper C."/>
            <person name="Guy L."/>
            <person name="Ettema T.J."/>
        </authorList>
    </citation>
    <scope>NUCLEOTIDE SEQUENCE</scope>
</reference>
<organism evidence="1">
    <name type="scientific">marine sediment metagenome</name>
    <dbReference type="NCBI Taxonomy" id="412755"/>
    <lineage>
        <taxon>unclassified sequences</taxon>
        <taxon>metagenomes</taxon>
        <taxon>ecological metagenomes</taxon>
    </lineage>
</organism>
<dbReference type="EMBL" id="LAZR01062216">
    <property type="protein sequence ID" value="KKK61990.1"/>
    <property type="molecule type" value="Genomic_DNA"/>
</dbReference>
<evidence type="ECO:0000313" key="1">
    <source>
        <dbReference type="EMBL" id="KKK61990.1"/>
    </source>
</evidence>
<gene>
    <name evidence="1" type="ORF">LCGC14_3008820</name>
</gene>
<comment type="caution">
    <text evidence="1">The sequence shown here is derived from an EMBL/GenBank/DDBJ whole genome shotgun (WGS) entry which is preliminary data.</text>
</comment>
<accession>A0A0F8XLM1</accession>
<protein>
    <submittedName>
        <fullName evidence="1">Uncharacterized protein</fullName>
    </submittedName>
</protein>
<proteinExistence type="predicted"/>
<name>A0A0F8XLM1_9ZZZZ</name>